<dbReference type="GO" id="GO:0005615">
    <property type="term" value="C:extracellular space"/>
    <property type="evidence" value="ECO:0007669"/>
    <property type="project" value="TreeGrafter"/>
</dbReference>
<name>A0A381S8V5_9ZZZZ</name>
<accession>A0A381S8V5</accession>
<evidence type="ECO:0000313" key="2">
    <source>
        <dbReference type="EMBL" id="SUZ98677.1"/>
    </source>
</evidence>
<dbReference type="Gene3D" id="1.10.390.10">
    <property type="entry name" value="Neutral Protease Domain 2"/>
    <property type="match status" value="1"/>
</dbReference>
<organism evidence="2">
    <name type="scientific">marine metagenome</name>
    <dbReference type="NCBI Taxonomy" id="408172"/>
    <lineage>
        <taxon>unclassified sequences</taxon>
        <taxon>metagenomes</taxon>
        <taxon>ecological metagenomes</taxon>
    </lineage>
</organism>
<dbReference type="InterPro" id="IPR027268">
    <property type="entry name" value="Peptidase_M4/M1_CTD_sf"/>
</dbReference>
<dbReference type="GO" id="GO:0043171">
    <property type="term" value="P:peptide catabolic process"/>
    <property type="evidence" value="ECO:0007669"/>
    <property type="project" value="TreeGrafter"/>
</dbReference>
<dbReference type="GO" id="GO:0070006">
    <property type="term" value="F:metalloaminopeptidase activity"/>
    <property type="evidence" value="ECO:0007669"/>
    <property type="project" value="TreeGrafter"/>
</dbReference>
<dbReference type="GO" id="GO:0005737">
    <property type="term" value="C:cytoplasm"/>
    <property type="evidence" value="ECO:0007669"/>
    <property type="project" value="TreeGrafter"/>
</dbReference>
<proteinExistence type="predicted"/>
<feature type="domain" description="Peptidase M1 membrane alanine aminopeptidase" evidence="1">
    <location>
        <begin position="45"/>
        <end position="243"/>
    </location>
</feature>
<feature type="non-terminal residue" evidence="2">
    <location>
        <position position="1"/>
    </location>
</feature>
<dbReference type="AlphaFoldDB" id="A0A381S8V5"/>
<gene>
    <name evidence="2" type="ORF">METZ01_LOCUS51531</name>
</gene>
<dbReference type="Pfam" id="PF01433">
    <property type="entry name" value="Peptidase_M1"/>
    <property type="match status" value="1"/>
</dbReference>
<dbReference type="PANTHER" id="PTHR11533">
    <property type="entry name" value="PROTEASE M1 ZINC METALLOPROTEASE"/>
    <property type="match status" value="1"/>
</dbReference>
<sequence length="324" mass="37986">ANYNINFTIGVFEKVEKEFTSITKRKMPVIFYVLKENEKKASAHLDMAMKMIRSHENYFGEYPFINEKFGLVETPYLGMEHQTINAYGNQFRYTELGGEPVDWLLLHEMGHEWWGNKVNAADWSDYWIHEGICSYADALYHREVAGEEGYHKKMANARHGIQNVKPIIPKRNASTDEVYQGDIYGKGSYMMHSLRFIMGDRRFFRVLKEFVTNNKYTYKNLVLEKDFTSHFSDNASQDLSPFIHMMLYTTDLPIAIINKVKLNRYALSVESVGMKLPVEVKIGDRIRTITLSSDPVVVRSIEKPVIDPNHWYLWRRDFDEKIDH</sequence>
<dbReference type="InterPro" id="IPR014782">
    <property type="entry name" value="Peptidase_M1_dom"/>
</dbReference>
<protein>
    <recommendedName>
        <fullName evidence="1">Peptidase M1 membrane alanine aminopeptidase domain-containing protein</fullName>
    </recommendedName>
</protein>
<evidence type="ECO:0000259" key="1">
    <source>
        <dbReference type="Pfam" id="PF01433"/>
    </source>
</evidence>
<dbReference type="PANTHER" id="PTHR11533:SF174">
    <property type="entry name" value="PUROMYCIN-SENSITIVE AMINOPEPTIDASE-RELATED"/>
    <property type="match status" value="1"/>
</dbReference>
<dbReference type="InterPro" id="IPR050344">
    <property type="entry name" value="Peptidase_M1_aminopeptidases"/>
</dbReference>
<dbReference type="GO" id="GO:0008270">
    <property type="term" value="F:zinc ion binding"/>
    <property type="evidence" value="ECO:0007669"/>
    <property type="project" value="InterPro"/>
</dbReference>
<dbReference type="SUPFAM" id="SSF55486">
    <property type="entry name" value="Metalloproteases ('zincins'), catalytic domain"/>
    <property type="match status" value="1"/>
</dbReference>
<dbReference type="GO" id="GO:0016020">
    <property type="term" value="C:membrane"/>
    <property type="evidence" value="ECO:0007669"/>
    <property type="project" value="TreeGrafter"/>
</dbReference>
<reference evidence="2" key="1">
    <citation type="submission" date="2018-05" db="EMBL/GenBank/DDBJ databases">
        <authorList>
            <person name="Lanie J.A."/>
            <person name="Ng W.-L."/>
            <person name="Kazmierczak K.M."/>
            <person name="Andrzejewski T.M."/>
            <person name="Davidsen T.M."/>
            <person name="Wayne K.J."/>
            <person name="Tettelin H."/>
            <person name="Glass J.I."/>
            <person name="Rusch D."/>
            <person name="Podicherti R."/>
            <person name="Tsui H.-C.T."/>
            <person name="Winkler M.E."/>
        </authorList>
    </citation>
    <scope>NUCLEOTIDE SEQUENCE</scope>
</reference>
<dbReference type="EMBL" id="UINC01002628">
    <property type="protein sequence ID" value="SUZ98677.1"/>
    <property type="molecule type" value="Genomic_DNA"/>
</dbReference>
<dbReference type="GO" id="GO:0042277">
    <property type="term" value="F:peptide binding"/>
    <property type="evidence" value="ECO:0007669"/>
    <property type="project" value="TreeGrafter"/>
</dbReference>